<organism evidence="2">
    <name type="scientific">Oryza punctata</name>
    <name type="common">Red rice</name>
    <dbReference type="NCBI Taxonomy" id="4537"/>
    <lineage>
        <taxon>Eukaryota</taxon>
        <taxon>Viridiplantae</taxon>
        <taxon>Streptophyta</taxon>
        <taxon>Embryophyta</taxon>
        <taxon>Tracheophyta</taxon>
        <taxon>Spermatophyta</taxon>
        <taxon>Magnoliopsida</taxon>
        <taxon>Liliopsida</taxon>
        <taxon>Poales</taxon>
        <taxon>Poaceae</taxon>
        <taxon>BOP clade</taxon>
        <taxon>Oryzoideae</taxon>
        <taxon>Oryzeae</taxon>
        <taxon>Oryzinae</taxon>
        <taxon>Oryza</taxon>
    </lineage>
</organism>
<dbReference type="HOGENOM" id="CLU_2041840_0_0_1"/>
<feature type="region of interest" description="Disordered" evidence="1">
    <location>
        <begin position="33"/>
        <end position="91"/>
    </location>
</feature>
<dbReference type="Proteomes" id="UP000026962">
    <property type="component" value="Chromosome 5"/>
</dbReference>
<evidence type="ECO:0000313" key="3">
    <source>
        <dbReference type="Proteomes" id="UP000026962"/>
    </source>
</evidence>
<protein>
    <submittedName>
        <fullName evidence="2">Uncharacterized protein</fullName>
    </submittedName>
</protein>
<reference evidence="2" key="1">
    <citation type="submission" date="2015-04" db="UniProtKB">
        <authorList>
            <consortium name="EnsemblPlants"/>
        </authorList>
    </citation>
    <scope>IDENTIFICATION</scope>
</reference>
<proteinExistence type="predicted"/>
<dbReference type="EnsemblPlants" id="OPUNC05G01660.1">
    <property type="protein sequence ID" value="OPUNC05G01660.1"/>
    <property type="gene ID" value="OPUNC05G01660"/>
</dbReference>
<evidence type="ECO:0000313" key="2">
    <source>
        <dbReference type="EnsemblPlants" id="OPUNC05G01660.1"/>
    </source>
</evidence>
<evidence type="ECO:0000256" key="1">
    <source>
        <dbReference type="SAM" id="MobiDB-lite"/>
    </source>
</evidence>
<dbReference type="Gramene" id="OPUNC05G01660.1">
    <property type="protein sequence ID" value="OPUNC05G01660.1"/>
    <property type="gene ID" value="OPUNC05G01660"/>
</dbReference>
<reference evidence="2" key="2">
    <citation type="submission" date="2018-05" db="EMBL/GenBank/DDBJ databases">
        <title>OpunRS2 (Oryza punctata Reference Sequence Version 2).</title>
        <authorList>
            <person name="Zhang J."/>
            <person name="Kudrna D."/>
            <person name="Lee S."/>
            <person name="Talag J."/>
            <person name="Welchert J."/>
            <person name="Wing R.A."/>
        </authorList>
    </citation>
    <scope>NUCLEOTIDE SEQUENCE [LARGE SCALE GENOMIC DNA]</scope>
</reference>
<feature type="compositionally biased region" description="Basic and acidic residues" evidence="1">
    <location>
        <begin position="42"/>
        <end position="59"/>
    </location>
</feature>
<dbReference type="AlphaFoldDB" id="A0A0E0KXZ8"/>
<keyword evidence="3" id="KW-1185">Reference proteome</keyword>
<accession>A0A0E0KXZ8</accession>
<name>A0A0E0KXZ8_ORYPU</name>
<sequence length="121" mass="13618">MCVCAAYACGLDEASHESDTLDLMEKPKKAKFLFDDDDVDGEGEKDQDKQNNKGNDQGKNETPPVNRAKEWPRVNYRTRGLPTEASSKNRSSGLQLANLLCCCRRRSRDINVMQEYCTVAI</sequence>